<keyword evidence="3" id="KW-1185">Reference proteome</keyword>
<protein>
    <submittedName>
        <fullName evidence="2">Uncharacterized protein</fullName>
    </submittedName>
</protein>
<evidence type="ECO:0000313" key="3">
    <source>
        <dbReference type="Proteomes" id="UP000316628"/>
    </source>
</evidence>
<dbReference type="EMBL" id="VFPP01000001">
    <property type="protein sequence ID" value="TQM78154.1"/>
    <property type="molecule type" value="Genomic_DNA"/>
</dbReference>
<proteinExistence type="predicted"/>
<evidence type="ECO:0000313" key="2">
    <source>
        <dbReference type="EMBL" id="TQM78154.1"/>
    </source>
</evidence>
<dbReference type="AlphaFoldDB" id="A0A543J5N7"/>
<dbReference type="Proteomes" id="UP000316628">
    <property type="component" value="Unassembled WGS sequence"/>
</dbReference>
<sequence>MPKRPRKKRRARVQRTRRTQQHRRTIAAVKTNSTPFKARESLATIRAAAARLSAKWQPTLHWMFRLVRLYSQVKNGDYTVFDLFT</sequence>
<feature type="region of interest" description="Disordered" evidence="1">
    <location>
        <begin position="1"/>
        <end position="23"/>
    </location>
</feature>
<accession>A0A543J5N7</accession>
<gene>
    <name evidence="2" type="ORF">FHX81_0405</name>
</gene>
<dbReference type="RefSeq" id="WP_141974935.1">
    <property type="nucleotide sequence ID" value="NZ_VFPP01000001.1"/>
</dbReference>
<evidence type="ECO:0000256" key="1">
    <source>
        <dbReference type="SAM" id="MobiDB-lite"/>
    </source>
</evidence>
<reference evidence="2 3" key="1">
    <citation type="submission" date="2019-06" db="EMBL/GenBank/DDBJ databases">
        <title>Sequencing the genomes of 1000 actinobacteria strains.</title>
        <authorList>
            <person name="Klenk H.-P."/>
        </authorList>
    </citation>
    <scope>NUCLEOTIDE SEQUENCE [LARGE SCALE GENOMIC DNA]</scope>
    <source>
        <strain evidence="2 3">DSM 45456</strain>
    </source>
</reference>
<name>A0A543J5N7_9PSEU</name>
<comment type="caution">
    <text evidence="2">The sequence shown here is derived from an EMBL/GenBank/DDBJ whole genome shotgun (WGS) entry which is preliminary data.</text>
</comment>
<organism evidence="2 3">
    <name type="scientific">Saccharothrix saharensis</name>
    <dbReference type="NCBI Taxonomy" id="571190"/>
    <lineage>
        <taxon>Bacteria</taxon>
        <taxon>Bacillati</taxon>
        <taxon>Actinomycetota</taxon>
        <taxon>Actinomycetes</taxon>
        <taxon>Pseudonocardiales</taxon>
        <taxon>Pseudonocardiaceae</taxon>
        <taxon>Saccharothrix</taxon>
    </lineage>
</organism>